<feature type="region of interest" description="Disordered" evidence="1">
    <location>
        <begin position="135"/>
        <end position="163"/>
    </location>
</feature>
<name>A0ABT2GQP7_9MICO</name>
<dbReference type="InterPro" id="IPR029063">
    <property type="entry name" value="SAM-dependent_MTases_sf"/>
</dbReference>
<accession>A0ABT2GQP7</accession>
<sequence length="322" mass="34341">MHADRRAFSIDLAHHRAELVLYYRKSQSYELIVGGIPQSRVSLAYPELLDYPYVRHIARMLDAAAPAGVPLHTVHLGAGALTLPRYVAATRPGSPQLVVEYERSLGEAVLEALPLPAGADVTMLWGDARELAAGAPDSSAASDSLSPLTPPRGEQQPLQSPPAPRAYWGWHDVPFTIVDLWDAARVSAHVSSAEFYTLVAARMAPGGVMAVNLLDGGAFEYARSQAATLATLFEHVAVVLDTEPFGHPPIDNVVVFASDAPLAVAAHPELLDDNDNDEDDLAGPRPTVLSGTDLARWIGDASPVTDATAIDSPDPDDPRFPG</sequence>
<keyword evidence="3" id="KW-1185">Reference proteome</keyword>
<comment type="caution">
    <text evidence="2">The sequence shown here is derived from an EMBL/GenBank/DDBJ whole genome shotgun (WGS) entry which is preliminary data.</text>
</comment>
<evidence type="ECO:0000256" key="1">
    <source>
        <dbReference type="SAM" id="MobiDB-lite"/>
    </source>
</evidence>
<proteinExistence type="predicted"/>
<gene>
    <name evidence="2" type="ORF">N1027_10430</name>
</gene>
<dbReference type="RefSeq" id="WP_259507515.1">
    <property type="nucleotide sequence ID" value="NZ_JANLCM010000001.1"/>
</dbReference>
<evidence type="ECO:0000313" key="2">
    <source>
        <dbReference type="EMBL" id="MCS5718550.1"/>
    </source>
</evidence>
<feature type="compositionally biased region" description="Acidic residues" evidence="1">
    <location>
        <begin position="271"/>
        <end position="281"/>
    </location>
</feature>
<feature type="compositionally biased region" description="Low complexity" evidence="1">
    <location>
        <begin position="135"/>
        <end position="147"/>
    </location>
</feature>
<dbReference type="Proteomes" id="UP001165584">
    <property type="component" value="Unassembled WGS sequence"/>
</dbReference>
<dbReference type="SUPFAM" id="SSF53335">
    <property type="entry name" value="S-adenosyl-L-methionine-dependent methyltransferases"/>
    <property type="match status" value="1"/>
</dbReference>
<feature type="region of interest" description="Disordered" evidence="1">
    <location>
        <begin position="269"/>
        <end position="293"/>
    </location>
</feature>
<feature type="region of interest" description="Disordered" evidence="1">
    <location>
        <begin position="303"/>
        <end position="322"/>
    </location>
</feature>
<evidence type="ECO:0008006" key="4">
    <source>
        <dbReference type="Google" id="ProtNLM"/>
    </source>
</evidence>
<evidence type="ECO:0000313" key="3">
    <source>
        <dbReference type="Proteomes" id="UP001165584"/>
    </source>
</evidence>
<reference evidence="2" key="1">
    <citation type="submission" date="2022-08" db="EMBL/GenBank/DDBJ databases">
        <authorList>
            <person name="Deng Y."/>
            <person name="Han X.-F."/>
            <person name="Zhang Y.-Q."/>
        </authorList>
    </citation>
    <scope>NUCLEOTIDE SEQUENCE</scope>
    <source>
        <strain evidence="2">CPCC 205763</strain>
    </source>
</reference>
<protein>
    <recommendedName>
        <fullName evidence="4">Spermidine synthase</fullName>
    </recommendedName>
</protein>
<dbReference type="EMBL" id="JANLCM010000001">
    <property type="protein sequence ID" value="MCS5718550.1"/>
    <property type="molecule type" value="Genomic_DNA"/>
</dbReference>
<dbReference type="Gene3D" id="3.40.50.150">
    <property type="entry name" value="Vaccinia Virus protein VP39"/>
    <property type="match status" value="1"/>
</dbReference>
<organism evidence="2 3">
    <name type="scientific">Herbiconiux aconitum</name>
    <dbReference type="NCBI Taxonomy" id="2970913"/>
    <lineage>
        <taxon>Bacteria</taxon>
        <taxon>Bacillati</taxon>
        <taxon>Actinomycetota</taxon>
        <taxon>Actinomycetes</taxon>
        <taxon>Micrococcales</taxon>
        <taxon>Microbacteriaceae</taxon>
        <taxon>Herbiconiux</taxon>
    </lineage>
</organism>